<name>A0A917X1H2_9ACTN</name>
<accession>A0A917X1H2</accession>
<evidence type="ECO:0000313" key="2">
    <source>
        <dbReference type="Proteomes" id="UP000642070"/>
    </source>
</evidence>
<proteinExistence type="predicted"/>
<reference evidence="1" key="2">
    <citation type="submission" date="2020-09" db="EMBL/GenBank/DDBJ databases">
        <authorList>
            <person name="Sun Q."/>
            <person name="Ohkuma M."/>
        </authorList>
    </citation>
    <scope>NUCLEOTIDE SEQUENCE</scope>
    <source>
        <strain evidence="1">JCM 19831</strain>
    </source>
</reference>
<organism evidence="1 2">
    <name type="scientific">Dactylosporangium sucinum</name>
    <dbReference type="NCBI Taxonomy" id="1424081"/>
    <lineage>
        <taxon>Bacteria</taxon>
        <taxon>Bacillati</taxon>
        <taxon>Actinomycetota</taxon>
        <taxon>Actinomycetes</taxon>
        <taxon>Micromonosporales</taxon>
        <taxon>Micromonosporaceae</taxon>
        <taxon>Dactylosporangium</taxon>
    </lineage>
</organism>
<keyword evidence="2" id="KW-1185">Reference proteome</keyword>
<dbReference type="AlphaFoldDB" id="A0A917X1H2"/>
<dbReference type="Proteomes" id="UP000642070">
    <property type="component" value="Unassembled WGS sequence"/>
</dbReference>
<evidence type="ECO:0000313" key="1">
    <source>
        <dbReference type="EMBL" id="GGM52609.1"/>
    </source>
</evidence>
<gene>
    <name evidence="1" type="ORF">GCM10007977_062730</name>
</gene>
<protein>
    <submittedName>
        <fullName evidence="1">Uncharacterized protein</fullName>
    </submittedName>
</protein>
<sequence>MILNLTPHPMHVYPPDCPDRIERDIIKPAWILPACVRPPRLGETELGPKRVVDGVPVVDIVFGLGEGLPPAQPGVFLVVSRPVAMVNRDRSDLLVPHEVVRDLDGSTLGCRAFARPT</sequence>
<dbReference type="EMBL" id="BMPI01000035">
    <property type="protein sequence ID" value="GGM52609.1"/>
    <property type="molecule type" value="Genomic_DNA"/>
</dbReference>
<dbReference type="RefSeq" id="WP_190253587.1">
    <property type="nucleotide sequence ID" value="NZ_BMPI01000035.1"/>
</dbReference>
<comment type="caution">
    <text evidence="1">The sequence shown here is derived from an EMBL/GenBank/DDBJ whole genome shotgun (WGS) entry which is preliminary data.</text>
</comment>
<reference evidence="1" key="1">
    <citation type="journal article" date="2014" name="Int. J. Syst. Evol. Microbiol.">
        <title>Complete genome sequence of Corynebacterium casei LMG S-19264T (=DSM 44701T), isolated from a smear-ripened cheese.</title>
        <authorList>
            <consortium name="US DOE Joint Genome Institute (JGI-PGF)"/>
            <person name="Walter F."/>
            <person name="Albersmeier A."/>
            <person name="Kalinowski J."/>
            <person name="Ruckert C."/>
        </authorList>
    </citation>
    <scope>NUCLEOTIDE SEQUENCE</scope>
    <source>
        <strain evidence="1">JCM 19831</strain>
    </source>
</reference>